<dbReference type="CDD" id="cd00075">
    <property type="entry name" value="HATPase"/>
    <property type="match status" value="1"/>
</dbReference>
<dbReference type="SMART" id="SM00387">
    <property type="entry name" value="HATPase_c"/>
    <property type="match status" value="1"/>
</dbReference>
<evidence type="ECO:0000256" key="3">
    <source>
        <dbReference type="ARBA" id="ARBA00022553"/>
    </source>
</evidence>
<dbReference type="eggNOG" id="COG5002">
    <property type="taxonomic scope" value="Bacteria"/>
</dbReference>
<keyword evidence="3" id="KW-0597">Phosphoprotein</keyword>
<dbReference type="InterPro" id="IPR005467">
    <property type="entry name" value="His_kinase_dom"/>
</dbReference>
<keyword evidence="4" id="KW-0472">Membrane</keyword>
<evidence type="ECO:0000256" key="4">
    <source>
        <dbReference type="SAM" id="Phobius"/>
    </source>
</evidence>
<feature type="transmembrane region" description="Helical" evidence="4">
    <location>
        <begin position="374"/>
        <end position="392"/>
    </location>
</feature>
<keyword evidence="7" id="KW-1185">Reference proteome</keyword>
<dbReference type="InterPro" id="IPR003594">
    <property type="entry name" value="HATPase_dom"/>
</dbReference>
<keyword evidence="4" id="KW-0812">Transmembrane</keyword>
<evidence type="ECO:0000259" key="5">
    <source>
        <dbReference type="PROSITE" id="PS50109"/>
    </source>
</evidence>
<feature type="transmembrane region" description="Helical" evidence="4">
    <location>
        <begin position="349"/>
        <end position="368"/>
    </location>
</feature>
<feature type="domain" description="Histidine kinase" evidence="5">
    <location>
        <begin position="566"/>
        <end position="783"/>
    </location>
</feature>
<accession>E7S113</accession>
<dbReference type="AlphaFoldDB" id="E7S113"/>
<comment type="caution">
    <text evidence="6">The sequence shown here is derived from an EMBL/GenBank/DDBJ whole genome shotgun (WGS) entry which is preliminary data.</text>
</comment>
<dbReference type="PANTHER" id="PTHR43547:SF2">
    <property type="entry name" value="HYBRID SIGNAL TRANSDUCTION HISTIDINE KINASE C"/>
    <property type="match status" value="1"/>
</dbReference>
<dbReference type="Pfam" id="PF05226">
    <property type="entry name" value="CHASE2"/>
    <property type="match status" value="1"/>
</dbReference>
<dbReference type="eggNOG" id="COG4252">
    <property type="taxonomic scope" value="Bacteria"/>
</dbReference>
<dbReference type="Gene3D" id="1.10.287.130">
    <property type="match status" value="1"/>
</dbReference>
<dbReference type="EMBL" id="AEQP01000024">
    <property type="protein sequence ID" value="EFV93669.1"/>
    <property type="molecule type" value="Genomic_DNA"/>
</dbReference>
<dbReference type="PRINTS" id="PR00344">
    <property type="entry name" value="BCTRLSENSOR"/>
</dbReference>
<gene>
    <name evidence="6" type="ORF">HMPREF0551_2565</name>
</gene>
<dbReference type="Pfam" id="PF02518">
    <property type="entry name" value="HATPase_c"/>
    <property type="match status" value="1"/>
</dbReference>
<dbReference type="GO" id="GO:0000155">
    <property type="term" value="F:phosphorelay sensor kinase activity"/>
    <property type="evidence" value="ECO:0007669"/>
    <property type="project" value="InterPro"/>
</dbReference>
<dbReference type="PANTHER" id="PTHR43547">
    <property type="entry name" value="TWO-COMPONENT HISTIDINE KINASE"/>
    <property type="match status" value="1"/>
</dbReference>
<sequence length="786" mass="87178">MIRFLRRLLGRMARSAPRDRPLLEWSLLTTLLLAGTIWFGPWPQYLTSDQRIPDPTNGTDHASPPDYLSLRLYDLALGYDARPPSGQVVIVDIDDISMLQVGRWPWPRPVLAALINRIAEGRPEALAIDILFAEVSSRPNDDQLLRTALQNAARQGTRIILAVGKEEGTNNYLPLYPLDLIAAGNTLGHITFHSGRDGLVRGLYMEEGHLPALSWALVDRTAQSNRNETLNMLLERRWDVQDPMLPGALKQLPPTLSAAALLRGDISPDQLKGRKVLLGSTAIGSGDFFVSPLEDARPRRISGLELHAVAAEAQIIHHFKQPLSAPLQGSIEVLVVLLTMLLLYRTSPFLGLIIVVVASCLILLASWLAFRAGWWLAPGDMLISICLGYPLWSWRRLSVASTGLLRQARSLELFGGVFGARSAEPVSHEPISAQLNRVQMAAQQVAKLNRFLSDSLQSLPHPVLVADHEQRPLLRNQRFLNAFGNVGECCTTLSDCFRTIFGKLPRNFQDEPCQLAGEYQDTQGRHWRVDVAATGASADERRWMIQFVDLTARRLADREREETLSFLSHDLRSPQATILAIIEKLRTTTDSTERGAGLDELARQSRRALELTDGFLAYTRAEIKPIQPEEHDLNDLLTEVIDLAWFSANAKKVRLTFNPVDAAILRCDADLLRRAFSNLVENGIRHSPIDSSIEVTLINQAPHFRITIRDHGPGVPPDKQALIFKPFWQSAGSETTGKKSSQGSAGLGLAMVHKAIARHGGTIRVFNHPTGGACFEICLPQSMQDV</sequence>
<reference evidence="6 7" key="1">
    <citation type="submission" date="2010-12" db="EMBL/GenBank/DDBJ databases">
        <authorList>
            <person name="Muzny D."/>
            <person name="Qin X."/>
            <person name="Deng J."/>
            <person name="Jiang H."/>
            <person name="Liu Y."/>
            <person name="Qu J."/>
            <person name="Song X.-Z."/>
            <person name="Zhang L."/>
            <person name="Thornton R."/>
            <person name="Coyle M."/>
            <person name="Francisco L."/>
            <person name="Jackson L."/>
            <person name="Javaid M."/>
            <person name="Korchina V."/>
            <person name="Kovar C."/>
            <person name="Mata R."/>
            <person name="Mathew T."/>
            <person name="Ngo R."/>
            <person name="Nguyen L."/>
            <person name="Nguyen N."/>
            <person name="Okwuonu G."/>
            <person name="Ongeri F."/>
            <person name="Pham C."/>
            <person name="Simmons D."/>
            <person name="Wilczek-Boney K."/>
            <person name="Hale W."/>
            <person name="Jakkamsetti A."/>
            <person name="Pham P."/>
            <person name="Ruth R."/>
            <person name="San Lucas F."/>
            <person name="Warren J."/>
            <person name="Zhang J."/>
            <person name="Zhao Z."/>
            <person name="Zhou C."/>
            <person name="Zhu D."/>
            <person name="Lee S."/>
            <person name="Bess C."/>
            <person name="Blankenburg K."/>
            <person name="Forbes L."/>
            <person name="Fu Q."/>
            <person name="Gubbala S."/>
            <person name="Hirani K."/>
            <person name="Jayaseelan J.C."/>
            <person name="Lara F."/>
            <person name="Munidasa M."/>
            <person name="Palculict T."/>
            <person name="Patil S."/>
            <person name="Pu L.-L."/>
            <person name="Saada N."/>
            <person name="Tang L."/>
            <person name="Weissenberger G."/>
            <person name="Zhu Y."/>
            <person name="Hemphill L."/>
            <person name="Shang Y."/>
            <person name="Youmans B."/>
            <person name="Ayvaz T."/>
            <person name="Ross M."/>
            <person name="Santibanez J."/>
            <person name="Aqrawi P."/>
            <person name="Gross S."/>
            <person name="Joshi V."/>
            <person name="Fowler G."/>
            <person name="Nazareth L."/>
            <person name="Reid J."/>
            <person name="Worley K."/>
            <person name="Petrosino J."/>
            <person name="Highlander S."/>
            <person name="Gibbs R."/>
        </authorList>
    </citation>
    <scope>NUCLEOTIDE SEQUENCE [LARGE SCALE GENOMIC DNA]</scope>
    <source>
        <strain evidence="6 7">ATCC 51599</strain>
    </source>
</reference>
<dbReference type="HOGENOM" id="CLU_016084_0_0_4"/>
<dbReference type="InterPro" id="IPR003661">
    <property type="entry name" value="HisK_dim/P_dom"/>
</dbReference>
<protein>
    <recommendedName>
        <fullName evidence="2">histidine kinase</fullName>
        <ecNumber evidence="2">2.7.13.3</ecNumber>
    </recommendedName>
</protein>
<evidence type="ECO:0000256" key="2">
    <source>
        <dbReference type="ARBA" id="ARBA00012438"/>
    </source>
</evidence>
<dbReference type="STRING" id="887898.HMPREF0551_2565"/>
<dbReference type="SUPFAM" id="SSF47384">
    <property type="entry name" value="Homodimeric domain of signal transducing histidine kinase"/>
    <property type="match status" value="1"/>
</dbReference>
<dbReference type="EC" id="2.7.13.3" evidence="2"/>
<dbReference type="SUPFAM" id="SSF55874">
    <property type="entry name" value="ATPase domain of HSP90 chaperone/DNA topoisomerase II/histidine kinase"/>
    <property type="match status" value="1"/>
</dbReference>
<dbReference type="InterPro" id="IPR036097">
    <property type="entry name" value="HisK_dim/P_sf"/>
</dbReference>
<comment type="catalytic activity">
    <reaction evidence="1">
        <text>ATP + protein L-histidine = ADP + protein N-phospho-L-histidine.</text>
        <dbReference type="EC" id="2.7.13.3"/>
    </reaction>
</comment>
<dbReference type="Proteomes" id="UP000011021">
    <property type="component" value="Unassembled WGS sequence"/>
</dbReference>
<keyword evidence="4" id="KW-1133">Transmembrane helix</keyword>
<dbReference type="InterPro" id="IPR017181">
    <property type="entry name" value="Sig_transdc_His_kin_CHASE2"/>
</dbReference>
<dbReference type="InterPro" id="IPR004358">
    <property type="entry name" value="Sig_transdc_His_kin-like_C"/>
</dbReference>
<dbReference type="SMART" id="SM01080">
    <property type="entry name" value="CHASE2"/>
    <property type="match status" value="1"/>
</dbReference>
<dbReference type="InterPro" id="IPR007890">
    <property type="entry name" value="CHASE2"/>
</dbReference>
<feature type="transmembrane region" description="Helical" evidence="4">
    <location>
        <begin position="21"/>
        <end position="42"/>
    </location>
</feature>
<evidence type="ECO:0000313" key="7">
    <source>
        <dbReference type="Proteomes" id="UP000011021"/>
    </source>
</evidence>
<keyword evidence="6" id="KW-0418">Kinase</keyword>
<dbReference type="CDD" id="cd00082">
    <property type="entry name" value="HisKA"/>
    <property type="match status" value="1"/>
</dbReference>
<name>E7S113_9BURK</name>
<dbReference type="SMART" id="SM00388">
    <property type="entry name" value="HisKA"/>
    <property type="match status" value="1"/>
</dbReference>
<evidence type="ECO:0000256" key="1">
    <source>
        <dbReference type="ARBA" id="ARBA00000085"/>
    </source>
</evidence>
<evidence type="ECO:0000313" key="6">
    <source>
        <dbReference type="EMBL" id="EFV93669.1"/>
    </source>
</evidence>
<dbReference type="PIRSF" id="PIRSF037347">
    <property type="entry name" value="STHK_CHASE2_PAS_prd"/>
    <property type="match status" value="1"/>
</dbReference>
<dbReference type="RefSeq" id="WP_005675036.1">
    <property type="nucleotide sequence ID" value="NZ_CP146288.1"/>
</dbReference>
<dbReference type="InterPro" id="IPR036890">
    <property type="entry name" value="HATPase_C_sf"/>
</dbReference>
<dbReference type="PROSITE" id="PS50109">
    <property type="entry name" value="HIS_KIN"/>
    <property type="match status" value="1"/>
</dbReference>
<keyword evidence="6" id="KW-0808">Transferase</keyword>
<proteinExistence type="predicted"/>
<dbReference type="Gene3D" id="3.30.565.10">
    <property type="entry name" value="Histidine kinase-like ATPase, C-terminal domain"/>
    <property type="match status" value="1"/>
</dbReference>
<organism evidence="6 7">
    <name type="scientific">Lautropia mirabilis ATCC 51599</name>
    <dbReference type="NCBI Taxonomy" id="887898"/>
    <lineage>
        <taxon>Bacteria</taxon>
        <taxon>Pseudomonadati</taxon>
        <taxon>Pseudomonadota</taxon>
        <taxon>Betaproteobacteria</taxon>
        <taxon>Burkholderiales</taxon>
        <taxon>Burkholderiaceae</taxon>
        <taxon>Lautropia</taxon>
    </lineage>
</organism>